<evidence type="ECO:0000313" key="2">
    <source>
        <dbReference type="EMBL" id="MBX36382.1"/>
    </source>
</evidence>
<proteinExistence type="predicted"/>
<organism evidence="2">
    <name type="scientific">Rhizophora mucronata</name>
    <name type="common">Asiatic mangrove</name>
    <dbReference type="NCBI Taxonomy" id="61149"/>
    <lineage>
        <taxon>Eukaryota</taxon>
        <taxon>Viridiplantae</taxon>
        <taxon>Streptophyta</taxon>
        <taxon>Embryophyta</taxon>
        <taxon>Tracheophyta</taxon>
        <taxon>Spermatophyta</taxon>
        <taxon>Magnoliopsida</taxon>
        <taxon>eudicotyledons</taxon>
        <taxon>Gunneridae</taxon>
        <taxon>Pentapetalae</taxon>
        <taxon>rosids</taxon>
        <taxon>fabids</taxon>
        <taxon>Malpighiales</taxon>
        <taxon>Rhizophoraceae</taxon>
        <taxon>Rhizophora</taxon>
    </lineage>
</organism>
<dbReference type="AlphaFoldDB" id="A0A2P2N1M4"/>
<sequence length="149" mass="16808">MQHRPRISQCNQLRDKSVISTASFLSSSNSYHRCLAEIQAASNAMRRGTEPDAEPENESRRPPPPPEDHPSHASQPQLLPPFASPTAAFSPDDSDASSYPSDEDVPESSGEEARHSEGPVRVIVADVRRRRRRRKQGRKGCRRDDWLRR</sequence>
<protein>
    <submittedName>
        <fullName evidence="2">Uncharacterized protein</fullName>
    </submittedName>
</protein>
<feature type="compositionally biased region" description="Basic residues" evidence="1">
    <location>
        <begin position="128"/>
        <end position="141"/>
    </location>
</feature>
<feature type="compositionally biased region" description="Acidic residues" evidence="1">
    <location>
        <begin position="101"/>
        <end position="110"/>
    </location>
</feature>
<accession>A0A2P2N1M4</accession>
<name>A0A2P2N1M4_RHIMU</name>
<feature type="compositionally biased region" description="Low complexity" evidence="1">
    <location>
        <begin position="84"/>
        <end position="100"/>
    </location>
</feature>
<feature type="compositionally biased region" description="Basic and acidic residues" evidence="1">
    <location>
        <begin position="57"/>
        <end position="71"/>
    </location>
</feature>
<reference evidence="2" key="1">
    <citation type="submission" date="2018-02" db="EMBL/GenBank/DDBJ databases">
        <title>Rhizophora mucronata_Transcriptome.</title>
        <authorList>
            <person name="Meera S.P."/>
            <person name="Sreeshan A."/>
            <person name="Augustine A."/>
        </authorList>
    </citation>
    <scope>NUCLEOTIDE SEQUENCE</scope>
    <source>
        <tissue evidence="2">Leaf</tissue>
    </source>
</reference>
<feature type="region of interest" description="Disordered" evidence="1">
    <location>
        <begin position="42"/>
        <end position="149"/>
    </location>
</feature>
<dbReference type="EMBL" id="GGEC01055898">
    <property type="protein sequence ID" value="MBX36382.1"/>
    <property type="molecule type" value="Transcribed_RNA"/>
</dbReference>
<evidence type="ECO:0000256" key="1">
    <source>
        <dbReference type="SAM" id="MobiDB-lite"/>
    </source>
</evidence>